<proteinExistence type="predicted"/>
<keyword evidence="3" id="KW-1185">Reference proteome</keyword>
<sequence>MTAVVVLLVAFGVHLGSKDKLASLWAPKDVDGNPLTTMLTGYGRKDQDDSSEDAGRIRRNL</sequence>
<evidence type="ECO:0000313" key="2">
    <source>
        <dbReference type="EMBL" id="SDR12383.1"/>
    </source>
</evidence>
<dbReference type="Proteomes" id="UP000199301">
    <property type="component" value="Unassembled WGS sequence"/>
</dbReference>
<dbReference type="AlphaFoldDB" id="A0A1H1GH43"/>
<gene>
    <name evidence="2" type="ORF">SAMN04489718_3641</name>
</gene>
<organism evidence="2 3">
    <name type="scientific">Actinopolyspora saharensis</name>
    <dbReference type="NCBI Taxonomy" id="995062"/>
    <lineage>
        <taxon>Bacteria</taxon>
        <taxon>Bacillati</taxon>
        <taxon>Actinomycetota</taxon>
        <taxon>Actinomycetes</taxon>
        <taxon>Actinopolysporales</taxon>
        <taxon>Actinopolysporaceae</taxon>
        <taxon>Actinopolyspora</taxon>
    </lineage>
</organism>
<reference evidence="3" key="1">
    <citation type="submission" date="2016-10" db="EMBL/GenBank/DDBJ databases">
        <authorList>
            <person name="Varghese N."/>
            <person name="Submissions S."/>
        </authorList>
    </citation>
    <scope>NUCLEOTIDE SEQUENCE [LARGE SCALE GENOMIC DNA]</scope>
    <source>
        <strain evidence="3">DSM 45459</strain>
    </source>
</reference>
<feature type="compositionally biased region" description="Basic and acidic residues" evidence="1">
    <location>
        <begin position="43"/>
        <end position="61"/>
    </location>
</feature>
<dbReference type="EMBL" id="FNKO01000002">
    <property type="protein sequence ID" value="SDR12383.1"/>
    <property type="molecule type" value="Genomic_DNA"/>
</dbReference>
<protein>
    <submittedName>
        <fullName evidence="2">Uncharacterized protein</fullName>
    </submittedName>
</protein>
<evidence type="ECO:0000256" key="1">
    <source>
        <dbReference type="SAM" id="MobiDB-lite"/>
    </source>
</evidence>
<evidence type="ECO:0000313" key="3">
    <source>
        <dbReference type="Proteomes" id="UP000199301"/>
    </source>
</evidence>
<feature type="region of interest" description="Disordered" evidence="1">
    <location>
        <begin position="38"/>
        <end position="61"/>
    </location>
</feature>
<name>A0A1H1GH43_9ACTN</name>
<accession>A0A1H1GH43</accession>